<accession>A0A232M3D3</accession>
<gene>
    <name evidence="2" type="ORF">Egran_01372</name>
</gene>
<dbReference type="Proteomes" id="UP000243515">
    <property type="component" value="Unassembled WGS sequence"/>
</dbReference>
<evidence type="ECO:0008006" key="4">
    <source>
        <dbReference type="Google" id="ProtNLM"/>
    </source>
</evidence>
<feature type="compositionally biased region" description="Polar residues" evidence="1">
    <location>
        <begin position="72"/>
        <end position="87"/>
    </location>
</feature>
<dbReference type="OrthoDB" id="2100128at2759"/>
<feature type="compositionally biased region" description="Basic and acidic residues" evidence="1">
    <location>
        <begin position="89"/>
        <end position="99"/>
    </location>
</feature>
<evidence type="ECO:0000256" key="1">
    <source>
        <dbReference type="SAM" id="MobiDB-lite"/>
    </source>
</evidence>
<name>A0A232M3D3_9EURO</name>
<sequence length="331" mass="37854">MQLLDPGIQQEYYRMIVQRYMQFCAQHSQSLDAAFASLSLVGNASNDASQNPPTSLPIRLKLPPVPTTRQLSSVKSQHLTQLKQGLPSQKEKASGRREFLPSPSAELSTLLLSLRKLREAILVTEATTPVDFAQRVHAFSIRFSILARHPPSYFPSLSRLLYHLHSPSHPLMPSELTEFITYLILDYACREEKLVTAYELRQQAKVKYGFNSEIVDRVLLALTHDNWIAFWRARKDVDGYLRAVMNWSADRVRRKALKIAGSAYLSADVDWIVRGCTGEEDWTWEKLVKVEKLGWQKEGERIVIRKPKSRVQKDARLEKIDKVLGPIQEDG</sequence>
<reference evidence="2 3" key="1">
    <citation type="journal article" date="2015" name="Environ. Microbiol.">
        <title>Metagenome sequence of Elaphomyces granulatus from sporocarp tissue reveals Ascomycota ectomycorrhizal fingerprints of genome expansion and a Proteobacteria-rich microbiome.</title>
        <authorList>
            <person name="Quandt C.A."/>
            <person name="Kohler A."/>
            <person name="Hesse C.N."/>
            <person name="Sharpton T.J."/>
            <person name="Martin F."/>
            <person name="Spatafora J.W."/>
        </authorList>
    </citation>
    <scope>NUCLEOTIDE SEQUENCE [LARGE SCALE GENOMIC DNA]</scope>
    <source>
        <strain evidence="2 3">OSC145934</strain>
    </source>
</reference>
<dbReference type="PANTHER" id="PTHR39398">
    <property type="entry name" value="YALI0F14311P"/>
    <property type="match status" value="1"/>
</dbReference>
<organism evidence="2 3">
    <name type="scientific">Elaphomyces granulatus</name>
    <dbReference type="NCBI Taxonomy" id="519963"/>
    <lineage>
        <taxon>Eukaryota</taxon>
        <taxon>Fungi</taxon>
        <taxon>Dikarya</taxon>
        <taxon>Ascomycota</taxon>
        <taxon>Pezizomycotina</taxon>
        <taxon>Eurotiomycetes</taxon>
        <taxon>Eurotiomycetidae</taxon>
        <taxon>Eurotiales</taxon>
        <taxon>Elaphomycetaceae</taxon>
        <taxon>Elaphomyces</taxon>
    </lineage>
</organism>
<evidence type="ECO:0000313" key="3">
    <source>
        <dbReference type="Proteomes" id="UP000243515"/>
    </source>
</evidence>
<dbReference type="AlphaFoldDB" id="A0A232M3D3"/>
<keyword evidence="3" id="KW-1185">Reference proteome</keyword>
<protein>
    <recommendedName>
        <fullName evidence="4">CSN8/PSMD8/EIF3K domain-containing protein</fullName>
    </recommendedName>
</protein>
<feature type="region of interest" description="Disordered" evidence="1">
    <location>
        <begin position="72"/>
        <end position="99"/>
    </location>
</feature>
<comment type="caution">
    <text evidence="2">The sequence shown here is derived from an EMBL/GenBank/DDBJ whole genome shotgun (WGS) entry which is preliminary data.</text>
</comment>
<evidence type="ECO:0000313" key="2">
    <source>
        <dbReference type="EMBL" id="OXV10866.1"/>
    </source>
</evidence>
<dbReference type="EMBL" id="NPHW01002720">
    <property type="protein sequence ID" value="OXV10866.1"/>
    <property type="molecule type" value="Genomic_DNA"/>
</dbReference>
<proteinExistence type="predicted"/>
<dbReference type="PANTHER" id="PTHR39398:SF1">
    <property type="entry name" value="CSN8_PSMD8_EIF3K DOMAIN-CONTAINING PROTEIN"/>
    <property type="match status" value="1"/>
</dbReference>